<evidence type="ECO:0000259" key="7">
    <source>
        <dbReference type="Pfam" id="PF08281"/>
    </source>
</evidence>
<evidence type="ECO:0000313" key="9">
    <source>
        <dbReference type="Proteomes" id="UP001232750"/>
    </source>
</evidence>
<feature type="domain" description="RNA polymerase sigma factor 70 region 4 type 2" evidence="7">
    <location>
        <begin position="105"/>
        <end position="155"/>
    </location>
</feature>
<gene>
    <name evidence="8" type="ORF">QNJ86_03260</name>
</gene>
<keyword evidence="9" id="KW-1185">Reference proteome</keyword>
<evidence type="ECO:0000256" key="2">
    <source>
        <dbReference type="ARBA" id="ARBA00023015"/>
    </source>
</evidence>
<dbReference type="NCBIfam" id="TIGR02937">
    <property type="entry name" value="sigma70-ECF"/>
    <property type="match status" value="1"/>
</dbReference>
<dbReference type="Proteomes" id="UP001232750">
    <property type="component" value="Unassembled WGS sequence"/>
</dbReference>
<dbReference type="InterPro" id="IPR007627">
    <property type="entry name" value="RNA_pol_sigma70_r2"/>
</dbReference>
<dbReference type="SUPFAM" id="SSF88946">
    <property type="entry name" value="Sigma2 domain of RNA polymerase sigma factors"/>
    <property type="match status" value="1"/>
</dbReference>
<dbReference type="SUPFAM" id="SSF88659">
    <property type="entry name" value="Sigma3 and sigma4 domains of RNA polymerase sigma factors"/>
    <property type="match status" value="1"/>
</dbReference>
<dbReference type="InterPro" id="IPR013325">
    <property type="entry name" value="RNA_pol_sigma_r2"/>
</dbReference>
<comment type="caution">
    <text evidence="8">The sequence shown here is derived from an EMBL/GenBank/DDBJ whole genome shotgun (WGS) entry which is preliminary data.</text>
</comment>
<dbReference type="RefSeq" id="WP_283831152.1">
    <property type="nucleotide sequence ID" value="NZ_JASJEU010000006.1"/>
</dbReference>
<dbReference type="PANTHER" id="PTHR43133">
    <property type="entry name" value="RNA POLYMERASE ECF-TYPE SIGMA FACTO"/>
    <property type="match status" value="1"/>
</dbReference>
<proteinExistence type="inferred from homology"/>
<dbReference type="Pfam" id="PF04542">
    <property type="entry name" value="Sigma70_r2"/>
    <property type="match status" value="1"/>
</dbReference>
<dbReference type="Pfam" id="PF08281">
    <property type="entry name" value="Sigma70_r4_2"/>
    <property type="match status" value="1"/>
</dbReference>
<dbReference type="EMBL" id="JASJEU010000006">
    <property type="protein sequence ID" value="MDJ1649810.1"/>
    <property type="molecule type" value="Genomic_DNA"/>
</dbReference>
<dbReference type="InterPro" id="IPR013324">
    <property type="entry name" value="RNA_pol_sigma_r3/r4-like"/>
</dbReference>
<keyword evidence="3" id="KW-0731">Sigma factor</keyword>
<evidence type="ECO:0000313" key="8">
    <source>
        <dbReference type="EMBL" id="MDJ1649810.1"/>
    </source>
</evidence>
<evidence type="ECO:0000256" key="1">
    <source>
        <dbReference type="ARBA" id="ARBA00010641"/>
    </source>
</evidence>
<accession>A0ABT7DJV4</accession>
<dbReference type="InterPro" id="IPR014284">
    <property type="entry name" value="RNA_pol_sigma-70_dom"/>
</dbReference>
<dbReference type="Gene3D" id="1.10.1740.10">
    <property type="match status" value="1"/>
</dbReference>
<organism evidence="8 9">
    <name type="scientific">Gordonibacter faecis</name>
    <dbReference type="NCBI Taxonomy" id="3047475"/>
    <lineage>
        <taxon>Bacteria</taxon>
        <taxon>Bacillati</taxon>
        <taxon>Actinomycetota</taxon>
        <taxon>Coriobacteriia</taxon>
        <taxon>Eggerthellales</taxon>
        <taxon>Eggerthellaceae</taxon>
        <taxon>Gordonibacter</taxon>
    </lineage>
</organism>
<feature type="compositionally biased region" description="Basic and acidic residues" evidence="5">
    <location>
        <begin position="176"/>
        <end position="192"/>
    </location>
</feature>
<dbReference type="Gene3D" id="1.10.10.10">
    <property type="entry name" value="Winged helix-like DNA-binding domain superfamily/Winged helix DNA-binding domain"/>
    <property type="match status" value="1"/>
</dbReference>
<evidence type="ECO:0000256" key="5">
    <source>
        <dbReference type="SAM" id="MobiDB-lite"/>
    </source>
</evidence>
<evidence type="ECO:0000256" key="3">
    <source>
        <dbReference type="ARBA" id="ARBA00023082"/>
    </source>
</evidence>
<feature type="domain" description="RNA polymerase sigma-70 region 2" evidence="6">
    <location>
        <begin position="16"/>
        <end position="79"/>
    </location>
</feature>
<keyword evidence="2" id="KW-0805">Transcription regulation</keyword>
<comment type="similarity">
    <text evidence="1">Belongs to the sigma-70 factor family. ECF subfamily.</text>
</comment>
<dbReference type="InterPro" id="IPR036388">
    <property type="entry name" value="WH-like_DNA-bd_sf"/>
</dbReference>
<reference evidence="8 9" key="1">
    <citation type="submission" date="2023-05" db="EMBL/GenBank/DDBJ databases">
        <title>Gordonibacter KGMB12511T sp. nov., isolated from faeces of healthy Korean.</title>
        <authorList>
            <person name="Kim H.S."/>
            <person name="Kim J.-S."/>
            <person name="Suh M.K."/>
            <person name="Eom M.K."/>
            <person name="Do H.E."/>
            <person name="Lee J.-S."/>
        </authorList>
    </citation>
    <scope>NUCLEOTIDE SEQUENCE [LARGE SCALE GENOMIC DNA]</scope>
    <source>
        <strain evidence="8 9">KGMB12511</strain>
    </source>
</reference>
<sequence length="202" mass="23238">MSEHIRSNEFIENAMRRWGDTVLRLALSHTRSVSDAEDVFQDVFLRLLKNDTVFNDDEHLKAWLLRVTINRCLDLGRTGWKKRNVPLEERHSLIAEPVDLMKTDVWAAVGELPFDLRTVVHLFYVEGYTTDEIARITNANPSTVRTRLHRARACLRETLDHLESSISTAQPSPFGKEAHYEHRSSNSLRFEDEGGESVQPIA</sequence>
<dbReference type="InterPro" id="IPR039425">
    <property type="entry name" value="RNA_pol_sigma-70-like"/>
</dbReference>
<dbReference type="InterPro" id="IPR013249">
    <property type="entry name" value="RNA_pol_sigma70_r4_t2"/>
</dbReference>
<evidence type="ECO:0000259" key="6">
    <source>
        <dbReference type="Pfam" id="PF04542"/>
    </source>
</evidence>
<dbReference type="PANTHER" id="PTHR43133:SF60">
    <property type="entry name" value="RNA POLYMERASE SIGMA FACTOR SIGV"/>
    <property type="match status" value="1"/>
</dbReference>
<protein>
    <submittedName>
        <fullName evidence="8">RNA polymerase sigma factor</fullName>
    </submittedName>
</protein>
<keyword evidence="4" id="KW-0804">Transcription</keyword>
<dbReference type="CDD" id="cd06171">
    <property type="entry name" value="Sigma70_r4"/>
    <property type="match status" value="1"/>
</dbReference>
<evidence type="ECO:0000256" key="4">
    <source>
        <dbReference type="ARBA" id="ARBA00023163"/>
    </source>
</evidence>
<feature type="region of interest" description="Disordered" evidence="5">
    <location>
        <begin position="166"/>
        <end position="202"/>
    </location>
</feature>
<name>A0ABT7DJV4_9ACTN</name>